<dbReference type="OrthoDB" id="418349at2759"/>
<sequence length="359" mass="40109">MSTALNCGDQSIEPPRTAFLLSIPPSRARDHRPAYETVTMRIPQSPAARFSHLPTPPYSRLGTSLQTRSALFVHRHTLPSRTPLQTKTGSQQIAPSRTFPALSLLFPSQQVRKRFAVCSNANPQVLRVSSDWIAVNKPPGVLIHRTKLYKTPPGETFLVDYVSLIAEQLTGFKQQVFPVQRLDRPTSGVIVFALGSTENAARLQAALQSESSFKQYWALAFGTHMPISWINENPLKDLQGKDRKQRSARTEFEVIEAYHQADVVAVNARIKTGRRHQIRRHLSNSRHPILGDTSYCKGKLNRMARDCYGVTRCCLHSQLLCFSDPLTGDHVRIEASIPEDLRAVQERVANTKACAQGGP</sequence>
<accession>A0A2V3J654</accession>
<dbReference type="GO" id="GO:0000455">
    <property type="term" value="P:enzyme-directed rRNA pseudouridine synthesis"/>
    <property type="evidence" value="ECO:0007669"/>
    <property type="project" value="TreeGrafter"/>
</dbReference>
<gene>
    <name evidence="3" type="ORF">BWQ96_00066</name>
</gene>
<dbReference type="GO" id="GO:0003723">
    <property type="term" value="F:RNA binding"/>
    <property type="evidence" value="ECO:0007669"/>
    <property type="project" value="InterPro"/>
</dbReference>
<dbReference type="EMBL" id="NBIV01000001">
    <property type="protein sequence ID" value="PXF49906.1"/>
    <property type="molecule type" value="Genomic_DNA"/>
</dbReference>
<dbReference type="PANTHER" id="PTHR21600">
    <property type="entry name" value="MITOCHONDRIAL RNA PSEUDOURIDINE SYNTHASE"/>
    <property type="match status" value="1"/>
</dbReference>
<dbReference type="Pfam" id="PF00849">
    <property type="entry name" value="PseudoU_synth_2"/>
    <property type="match status" value="1"/>
</dbReference>
<dbReference type="InterPro" id="IPR006224">
    <property type="entry name" value="PsdUridine_synth_RluA-like_CS"/>
</dbReference>
<dbReference type="PANTHER" id="PTHR21600:SF87">
    <property type="entry name" value="RNA PSEUDOURIDYLATE SYNTHASE DOMAIN-CONTAINING PROTEIN 1"/>
    <property type="match status" value="1"/>
</dbReference>
<dbReference type="Proteomes" id="UP000247409">
    <property type="component" value="Unassembled WGS sequence"/>
</dbReference>
<organism evidence="3 4">
    <name type="scientific">Gracilariopsis chorda</name>
    <dbReference type="NCBI Taxonomy" id="448386"/>
    <lineage>
        <taxon>Eukaryota</taxon>
        <taxon>Rhodophyta</taxon>
        <taxon>Florideophyceae</taxon>
        <taxon>Rhodymeniophycidae</taxon>
        <taxon>Gracilariales</taxon>
        <taxon>Gracilariaceae</taxon>
        <taxon>Gracilariopsis</taxon>
    </lineage>
</organism>
<name>A0A2V3J654_9FLOR</name>
<dbReference type="InterPro" id="IPR006145">
    <property type="entry name" value="PsdUridine_synth_RsuA/RluA"/>
</dbReference>
<proteinExistence type="inferred from homology"/>
<evidence type="ECO:0000256" key="1">
    <source>
        <dbReference type="ARBA" id="ARBA00010876"/>
    </source>
</evidence>
<dbReference type="GO" id="GO:0009982">
    <property type="term" value="F:pseudouridine synthase activity"/>
    <property type="evidence" value="ECO:0007669"/>
    <property type="project" value="InterPro"/>
</dbReference>
<evidence type="ECO:0000259" key="2">
    <source>
        <dbReference type="Pfam" id="PF00849"/>
    </source>
</evidence>
<evidence type="ECO:0000313" key="4">
    <source>
        <dbReference type="Proteomes" id="UP000247409"/>
    </source>
</evidence>
<keyword evidence="4" id="KW-1185">Reference proteome</keyword>
<comment type="caution">
    <text evidence="3">The sequence shown here is derived from an EMBL/GenBank/DDBJ whole genome shotgun (WGS) entry which is preliminary data.</text>
</comment>
<dbReference type="InterPro" id="IPR050188">
    <property type="entry name" value="RluA_PseudoU_synthase"/>
</dbReference>
<dbReference type="InterPro" id="IPR020103">
    <property type="entry name" value="PsdUridine_synth_cat_dom_sf"/>
</dbReference>
<evidence type="ECO:0000313" key="3">
    <source>
        <dbReference type="EMBL" id="PXF49906.1"/>
    </source>
</evidence>
<dbReference type="SUPFAM" id="SSF55120">
    <property type="entry name" value="Pseudouridine synthase"/>
    <property type="match status" value="1"/>
</dbReference>
<dbReference type="AlphaFoldDB" id="A0A2V3J654"/>
<dbReference type="Gene3D" id="3.30.2350.10">
    <property type="entry name" value="Pseudouridine synthase"/>
    <property type="match status" value="1"/>
</dbReference>
<dbReference type="STRING" id="448386.A0A2V3J654"/>
<feature type="domain" description="Pseudouridine synthase RsuA/RluA-like" evidence="2">
    <location>
        <begin position="132"/>
        <end position="283"/>
    </location>
</feature>
<reference evidence="3 4" key="1">
    <citation type="journal article" date="2018" name="Mol. Biol. Evol.">
        <title>Analysis of the draft genome of the red seaweed Gracilariopsis chorda provides insights into genome size evolution in Rhodophyta.</title>
        <authorList>
            <person name="Lee J."/>
            <person name="Yang E.C."/>
            <person name="Graf L."/>
            <person name="Yang J.H."/>
            <person name="Qiu H."/>
            <person name="Zel Zion U."/>
            <person name="Chan C.X."/>
            <person name="Stephens T.G."/>
            <person name="Weber A.P.M."/>
            <person name="Boo G.H."/>
            <person name="Boo S.M."/>
            <person name="Kim K.M."/>
            <person name="Shin Y."/>
            <person name="Jung M."/>
            <person name="Lee S.J."/>
            <person name="Yim H.S."/>
            <person name="Lee J.H."/>
            <person name="Bhattacharya D."/>
            <person name="Yoon H.S."/>
        </authorList>
    </citation>
    <scope>NUCLEOTIDE SEQUENCE [LARGE SCALE GENOMIC DNA]</scope>
    <source>
        <strain evidence="3 4">SKKU-2015</strain>
        <tissue evidence="3">Whole body</tissue>
    </source>
</reference>
<dbReference type="PROSITE" id="PS01129">
    <property type="entry name" value="PSI_RLU"/>
    <property type="match status" value="1"/>
</dbReference>
<protein>
    <submittedName>
        <fullName evidence="3">tRNA pseudouridine synthase C</fullName>
    </submittedName>
</protein>
<comment type="similarity">
    <text evidence="1">Belongs to the pseudouridine synthase RluA family.</text>
</comment>